<feature type="compositionally biased region" description="Basic and acidic residues" evidence="2">
    <location>
        <begin position="73"/>
        <end position="91"/>
    </location>
</feature>
<evidence type="ECO:0000313" key="4">
    <source>
        <dbReference type="EMBL" id="OAF60678.1"/>
    </source>
</evidence>
<evidence type="ECO:0000256" key="2">
    <source>
        <dbReference type="SAM" id="MobiDB-lite"/>
    </source>
</evidence>
<feature type="compositionally biased region" description="Acidic residues" evidence="2">
    <location>
        <begin position="185"/>
        <end position="194"/>
    </location>
</feature>
<dbReference type="eggNOG" id="ENOG502SGUR">
    <property type="taxonomic scope" value="Eukaryota"/>
</dbReference>
<dbReference type="Pfam" id="PF20994">
    <property type="entry name" value="CENPU"/>
    <property type="match status" value="1"/>
</dbReference>
<proteinExistence type="predicted"/>
<gene>
    <name evidence="4" type="ORF">VC83_03376</name>
</gene>
<dbReference type="RefSeq" id="XP_024325959.1">
    <property type="nucleotide sequence ID" value="XM_024467024.1"/>
</dbReference>
<feature type="compositionally biased region" description="Acidic residues" evidence="2">
    <location>
        <begin position="322"/>
        <end position="334"/>
    </location>
</feature>
<feature type="compositionally biased region" description="Low complexity" evidence="2">
    <location>
        <begin position="56"/>
        <end position="68"/>
    </location>
</feature>
<feature type="compositionally biased region" description="Basic residues" evidence="2">
    <location>
        <begin position="424"/>
        <end position="438"/>
    </location>
</feature>
<feature type="compositionally biased region" description="Basic residues" evidence="2">
    <location>
        <begin position="1"/>
        <end position="12"/>
    </location>
</feature>
<feature type="compositionally biased region" description="Acidic residues" evidence="2">
    <location>
        <begin position="366"/>
        <end position="378"/>
    </location>
</feature>
<feature type="compositionally biased region" description="Basic and acidic residues" evidence="2">
    <location>
        <begin position="397"/>
        <end position="406"/>
    </location>
</feature>
<dbReference type="AlphaFoldDB" id="A0A177AEZ2"/>
<dbReference type="InterPro" id="IPR048743">
    <property type="entry name" value="AME1"/>
</dbReference>
<evidence type="ECO:0000259" key="3">
    <source>
        <dbReference type="Pfam" id="PF20994"/>
    </source>
</evidence>
<evidence type="ECO:0000256" key="1">
    <source>
        <dbReference type="SAM" id="Coils"/>
    </source>
</evidence>
<feature type="coiled-coil region" evidence="1">
    <location>
        <begin position="543"/>
        <end position="577"/>
    </location>
</feature>
<feature type="domain" description="Inner kinetochore subunit AME1" evidence="3">
    <location>
        <begin position="467"/>
        <end position="652"/>
    </location>
</feature>
<dbReference type="GeneID" id="36286453"/>
<feature type="region of interest" description="Disordered" evidence="2">
    <location>
        <begin position="1"/>
        <end position="438"/>
    </location>
</feature>
<name>A0A177AEZ2_9PEZI</name>
<accession>A0A177AEZ2</accession>
<organism evidence="4">
    <name type="scientific">Pseudogymnoascus destructans</name>
    <dbReference type="NCBI Taxonomy" id="655981"/>
    <lineage>
        <taxon>Eukaryota</taxon>
        <taxon>Fungi</taxon>
        <taxon>Dikarya</taxon>
        <taxon>Ascomycota</taxon>
        <taxon>Pezizomycotina</taxon>
        <taxon>Leotiomycetes</taxon>
        <taxon>Thelebolales</taxon>
        <taxon>Thelebolaceae</taxon>
        <taxon>Pseudogymnoascus</taxon>
    </lineage>
</organism>
<feature type="compositionally biased region" description="Basic and acidic residues" evidence="2">
    <location>
        <begin position="99"/>
        <end position="113"/>
    </location>
</feature>
<dbReference type="Proteomes" id="UP000077154">
    <property type="component" value="Unassembled WGS sequence"/>
</dbReference>
<dbReference type="VEuPathDB" id="FungiDB:GMDG_01252"/>
<dbReference type="EMBL" id="KV441391">
    <property type="protein sequence ID" value="OAF60678.1"/>
    <property type="molecule type" value="Genomic_DNA"/>
</dbReference>
<dbReference type="OrthoDB" id="5377952at2759"/>
<feature type="compositionally biased region" description="Basic and acidic residues" evidence="2">
    <location>
        <begin position="356"/>
        <end position="365"/>
    </location>
</feature>
<sequence>MATNRKTARQQRLRGAQTREPQDINFAFTLPPAPPAPRTTRSAVTPSSSRAARVIPTRGRGPSSSKRSGSTRKRVEQKTPSDNWAEKRQRMEVTGGDETSARRPPQDTKTPEREIEDELSSINPVALRVDEEVTESPRNAPGSGRRQHLSSDPAERGTPTKLKTPRDATRRTRKSMRKVPSPELDAVDEIDELSPDQPRTRPREQEVDELSPEQPRTQRGKREIAEEIPGADLLRQQSRRRRSVFEEPDTIDAAKIPNDNTSKKRRRRSAREKPDEPEEARGIPGADATKKRRRGGGLEEPEGEEISTTDTAKKRRRPSAPEEPDTVEAEEIPDTDAAKQKSRRRRRSALEEEPEERTSKRREVAEEIPDVDEQEEAVEIPIADAAKKLVSQRRRRSGLEEAEPTRSKHRASGPPTKASPAKQRAPKTRKPTGAKRRGAVPVTAYRMTCHDSDSGDDILNRAIPFASRSGVNAVDVLAQACDEFSGSAVDALGRGLEGAGSSAERREYRTKLLAVEAFAAESRWKLMELTISLDAEYAMRKRVRAVVKEKGELRAKLMQLRAEREQIALKMDAARIRHEEEGKDNETLTSLSTTLHDVALAASLGRDTTSGGSLAKPSLPVVIDKVAAMASSKSRGGGLLRRLKEFNGFLERVADAVEGR</sequence>
<reference evidence="4" key="1">
    <citation type="submission" date="2016-03" db="EMBL/GenBank/DDBJ databases">
        <title>Updated assembly of Pseudogymnoascus destructans, the fungus causing white-nose syndrome of bats.</title>
        <authorList>
            <person name="Palmer J.M."/>
            <person name="Drees K.P."/>
            <person name="Foster J.T."/>
            <person name="Lindner D.L."/>
        </authorList>
    </citation>
    <scope>NUCLEOTIDE SEQUENCE [LARGE SCALE GENOMIC DNA]</scope>
    <source>
        <strain evidence="4">20631-21</strain>
    </source>
</reference>
<protein>
    <recommendedName>
        <fullName evidence="3">Inner kinetochore subunit AME1 domain-containing protein</fullName>
    </recommendedName>
</protein>
<keyword evidence="1" id="KW-0175">Coiled coil</keyword>